<feature type="region of interest" description="Disordered" evidence="3">
    <location>
        <begin position="314"/>
        <end position="333"/>
    </location>
</feature>
<dbReference type="Proteomes" id="UP000234275">
    <property type="component" value="Unassembled WGS sequence"/>
</dbReference>
<dbReference type="GeneID" id="36557847"/>
<evidence type="ECO:0000313" key="5">
    <source>
        <dbReference type="Proteomes" id="UP000234275"/>
    </source>
</evidence>
<feature type="compositionally biased region" description="Low complexity" evidence="3">
    <location>
        <begin position="315"/>
        <end position="333"/>
    </location>
</feature>
<dbReference type="AlphaFoldDB" id="A0A2I2FUY2"/>
<proteinExistence type="predicted"/>
<dbReference type="VEuPathDB" id="FungiDB:P170DRAFT_440731"/>
<keyword evidence="2" id="KW-0012">Acyltransferase</keyword>
<keyword evidence="5" id="KW-1185">Reference proteome</keyword>
<keyword evidence="1" id="KW-0808">Transferase</keyword>
<evidence type="ECO:0000256" key="2">
    <source>
        <dbReference type="ARBA" id="ARBA00023315"/>
    </source>
</evidence>
<sequence>MSSGSPVTIHATHKVHCADKSRLEQVPCPFLLGPFDHLLPAFATIAVVFVWRQPPQSDISIPNNTTHPLISFDLLHTALSRLLDFYPHLTGRVHINPENGSPEIHRLGEGTQLNSATCDASFPQHVAQLAPEHMPGQGNALLPEFNSTPDGFPHEPVLSIQHTRFACGSVALGVRVNHTLCDARGFLQLVEDLADVYRGLRTGTATSAQPEHLPCITPYLSDRALSPQESKEALRFNPLDYHVDRQEQEPTADSFKSDKPVTGKLLHFSSGELRALKNAATNSQAQGQWVSTFSALSAHLWLSVQRARAYLRNKTTPASDTTNDASTTSTSTETADLLTSLDWRSSTRLALPHRYFPNAVSEPYITLPLNDLSHSALPQAAQQIQTTLLSRTPTDQQNTLNWVLAQPDKRQIQLRARMFSPNSFIVSQWNKLDFYGVCFDTDTQGKGIGPDRAWPPFTGDSSVDGLAYFLPAKRKEGADGDGGIEVVLSLHEPLWEVLREDRHFREFSGL</sequence>
<dbReference type="EMBL" id="MSFO01000009">
    <property type="protein sequence ID" value="PLB44449.1"/>
    <property type="molecule type" value="Genomic_DNA"/>
</dbReference>
<accession>A0A2I2FUY2</accession>
<name>A0A2I2FUY2_9EURO</name>
<reference evidence="4 5" key="1">
    <citation type="submission" date="2016-12" db="EMBL/GenBank/DDBJ databases">
        <title>The genomes of Aspergillus section Nigri reveals drivers in fungal speciation.</title>
        <authorList>
            <consortium name="DOE Joint Genome Institute"/>
            <person name="Vesth T.C."/>
            <person name="Nybo J."/>
            <person name="Theobald S."/>
            <person name="Brandl J."/>
            <person name="Frisvad J.C."/>
            <person name="Nielsen K.F."/>
            <person name="Lyhne E.K."/>
            <person name="Kogle M.E."/>
            <person name="Kuo A."/>
            <person name="Riley R."/>
            <person name="Clum A."/>
            <person name="Nolan M."/>
            <person name="Lipzen A."/>
            <person name="Salamov A."/>
            <person name="Henrissat B."/>
            <person name="Wiebenga A."/>
            <person name="De Vries R.P."/>
            <person name="Grigoriev I.V."/>
            <person name="Mortensen U.H."/>
            <person name="Andersen M.R."/>
            <person name="Baker S.E."/>
        </authorList>
    </citation>
    <scope>NUCLEOTIDE SEQUENCE [LARGE SCALE GENOMIC DNA]</scope>
    <source>
        <strain evidence="4 5">IBT 23096</strain>
    </source>
</reference>
<protein>
    <recommendedName>
        <fullName evidence="6">Transferase family protein</fullName>
    </recommendedName>
</protein>
<dbReference type="PANTHER" id="PTHR31642:SF11">
    <property type="entry name" value="SHIKIMATE O-HYDROXYCINNAMOYLTRANSFERASE"/>
    <property type="match status" value="1"/>
</dbReference>
<organism evidence="4 5">
    <name type="scientific">Aspergillus steynii IBT 23096</name>
    <dbReference type="NCBI Taxonomy" id="1392250"/>
    <lineage>
        <taxon>Eukaryota</taxon>
        <taxon>Fungi</taxon>
        <taxon>Dikarya</taxon>
        <taxon>Ascomycota</taxon>
        <taxon>Pezizomycotina</taxon>
        <taxon>Eurotiomycetes</taxon>
        <taxon>Eurotiomycetidae</taxon>
        <taxon>Eurotiales</taxon>
        <taxon>Aspergillaceae</taxon>
        <taxon>Aspergillus</taxon>
        <taxon>Aspergillus subgen. Circumdati</taxon>
    </lineage>
</organism>
<dbReference type="InterPro" id="IPR023213">
    <property type="entry name" value="CAT-like_dom_sf"/>
</dbReference>
<evidence type="ECO:0000256" key="1">
    <source>
        <dbReference type="ARBA" id="ARBA00022679"/>
    </source>
</evidence>
<dbReference type="Gene3D" id="3.30.559.10">
    <property type="entry name" value="Chloramphenicol acetyltransferase-like domain"/>
    <property type="match status" value="2"/>
</dbReference>
<dbReference type="InterPro" id="IPR050317">
    <property type="entry name" value="Plant_Fungal_Acyltransferase"/>
</dbReference>
<evidence type="ECO:0000313" key="4">
    <source>
        <dbReference type="EMBL" id="PLB44449.1"/>
    </source>
</evidence>
<comment type="caution">
    <text evidence="4">The sequence shown here is derived from an EMBL/GenBank/DDBJ whole genome shotgun (WGS) entry which is preliminary data.</text>
</comment>
<dbReference type="STRING" id="1392250.A0A2I2FUY2"/>
<dbReference type="OrthoDB" id="444127at2759"/>
<dbReference type="RefSeq" id="XP_024699751.1">
    <property type="nucleotide sequence ID" value="XM_024850148.1"/>
</dbReference>
<dbReference type="GO" id="GO:0016747">
    <property type="term" value="F:acyltransferase activity, transferring groups other than amino-acyl groups"/>
    <property type="evidence" value="ECO:0007669"/>
    <property type="project" value="TreeGrafter"/>
</dbReference>
<dbReference type="Pfam" id="PF02458">
    <property type="entry name" value="Transferase"/>
    <property type="match status" value="1"/>
</dbReference>
<evidence type="ECO:0008006" key="6">
    <source>
        <dbReference type="Google" id="ProtNLM"/>
    </source>
</evidence>
<dbReference type="SUPFAM" id="SSF52777">
    <property type="entry name" value="CoA-dependent acyltransferases"/>
    <property type="match status" value="1"/>
</dbReference>
<evidence type="ECO:0000256" key="3">
    <source>
        <dbReference type="SAM" id="MobiDB-lite"/>
    </source>
</evidence>
<gene>
    <name evidence="4" type="ORF">P170DRAFT_440731</name>
</gene>
<dbReference type="PANTHER" id="PTHR31642">
    <property type="entry name" value="TRICHOTHECENE 3-O-ACETYLTRANSFERASE"/>
    <property type="match status" value="1"/>
</dbReference>